<gene>
    <name evidence="3" type="ORF">DesfrDRAFT_0993</name>
</gene>
<dbReference type="InterPro" id="IPR012495">
    <property type="entry name" value="TadE-like_dom"/>
</dbReference>
<dbReference type="EMBL" id="AECZ01000005">
    <property type="protein sequence ID" value="EFL52173.1"/>
    <property type="molecule type" value="Genomic_DNA"/>
</dbReference>
<evidence type="ECO:0000256" key="1">
    <source>
        <dbReference type="SAM" id="Phobius"/>
    </source>
</evidence>
<accession>E1JTP4</accession>
<dbReference type="Pfam" id="PF07811">
    <property type="entry name" value="TadE"/>
    <property type="match status" value="1"/>
</dbReference>
<sequence length="133" mass="14366">MNTRHRHDKASRQQGSLSVELALLLAFVLMPLLAGVVDFGQMLLAQAVVTRAAREGAMAASRNQDVDQIVALYMQNAGYDPAHTTVATLGDRTSGTPVTVRVGYDTTRMVIIPWQNISANLAQVVGSATERQM</sequence>
<keyword evidence="1" id="KW-1133">Transmembrane helix</keyword>
<keyword evidence="4" id="KW-1185">Reference proteome</keyword>
<keyword evidence="1" id="KW-0472">Membrane</keyword>
<name>E1JTP4_SOLFR</name>
<dbReference type="STRING" id="596151.DesfrDRAFT_0993"/>
<proteinExistence type="predicted"/>
<dbReference type="Proteomes" id="UP000006250">
    <property type="component" value="Unassembled WGS sequence"/>
</dbReference>
<evidence type="ECO:0000259" key="2">
    <source>
        <dbReference type="Pfam" id="PF07811"/>
    </source>
</evidence>
<comment type="caution">
    <text evidence="3">The sequence shown here is derived from an EMBL/GenBank/DDBJ whole genome shotgun (WGS) entry which is preliminary data.</text>
</comment>
<evidence type="ECO:0000313" key="3">
    <source>
        <dbReference type="EMBL" id="EFL52173.1"/>
    </source>
</evidence>
<organism evidence="3 4">
    <name type="scientific">Solidesulfovibrio fructosivorans JJ]</name>
    <dbReference type="NCBI Taxonomy" id="596151"/>
    <lineage>
        <taxon>Bacteria</taxon>
        <taxon>Pseudomonadati</taxon>
        <taxon>Thermodesulfobacteriota</taxon>
        <taxon>Desulfovibrionia</taxon>
        <taxon>Desulfovibrionales</taxon>
        <taxon>Desulfovibrionaceae</taxon>
        <taxon>Solidesulfovibrio</taxon>
    </lineage>
</organism>
<feature type="domain" description="TadE-like" evidence="2">
    <location>
        <begin position="15"/>
        <end position="57"/>
    </location>
</feature>
<protein>
    <recommendedName>
        <fullName evidence="2">TadE-like domain-containing protein</fullName>
    </recommendedName>
</protein>
<feature type="transmembrane region" description="Helical" evidence="1">
    <location>
        <begin position="21"/>
        <end position="44"/>
    </location>
</feature>
<reference evidence="3 4" key="1">
    <citation type="submission" date="2010-08" db="EMBL/GenBank/DDBJ databases">
        <title>The draft genome of Desulfovibrio fructosovorans JJ.</title>
        <authorList>
            <consortium name="US DOE Joint Genome Institute (JGI-PGF)"/>
            <person name="Lucas S."/>
            <person name="Copeland A."/>
            <person name="Lapidus A."/>
            <person name="Cheng J.-F."/>
            <person name="Bruce D."/>
            <person name="Goodwin L."/>
            <person name="Pitluck S."/>
            <person name="Land M.L."/>
            <person name="Hauser L."/>
            <person name="Chang Y.-J."/>
            <person name="Jeffries C."/>
            <person name="Wall J.D."/>
            <person name="Stahl D.A."/>
            <person name="Arkin A.P."/>
            <person name="Dehal P."/>
            <person name="Stolyar S.M."/>
            <person name="Hazen T.C."/>
            <person name="Woyke T.J."/>
        </authorList>
    </citation>
    <scope>NUCLEOTIDE SEQUENCE [LARGE SCALE GENOMIC DNA]</scope>
    <source>
        <strain evidence="3 4">JJ</strain>
    </source>
</reference>
<keyword evidence="1" id="KW-0812">Transmembrane</keyword>
<dbReference type="eggNOG" id="ENOG503184A">
    <property type="taxonomic scope" value="Bacteria"/>
</dbReference>
<dbReference type="AlphaFoldDB" id="E1JTP4"/>
<dbReference type="RefSeq" id="WP_005991679.1">
    <property type="nucleotide sequence ID" value="NZ_AECZ01000005.1"/>
</dbReference>
<evidence type="ECO:0000313" key="4">
    <source>
        <dbReference type="Proteomes" id="UP000006250"/>
    </source>
</evidence>
<dbReference type="OrthoDB" id="5457984at2"/>